<dbReference type="EMBL" id="FCNZ02000002">
    <property type="protein sequence ID" value="SAL17939.1"/>
    <property type="molecule type" value="Genomic_DNA"/>
</dbReference>
<gene>
    <name evidence="1" type="ORF">AWB66_00818</name>
</gene>
<dbReference type="RefSeq" id="WP_087628994.1">
    <property type="nucleotide sequence ID" value="NZ_FCNZ02000002.1"/>
</dbReference>
<sequence>MSENKKQTSKPVAHLAAETLNDPKASAIAKSLAASALSQTHSNKQTSAEMEHKASEVLHSDKYAKDTKTLAASVLAQANKERTLKK</sequence>
<name>A0A158FF42_9BURK</name>
<dbReference type="Proteomes" id="UP000054717">
    <property type="component" value="Unassembled WGS sequence"/>
</dbReference>
<evidence type="ECO:0000313" key="1">
    <source>
        <dbReference type="EMBL" id="SAL17939.1"/>
    </source>
</evidence>
<evidence type="ECO:0000313" key="2">
    <source>
        <dbReference type="Proteomes" id="UP000054717"/>
    </source>
</evidence>
<accession>A0A158FF42</accession>
<comment type="caution">
    <text evidence="1">The sequence shown here is derived from an EMBL/GenBank/DDBJ whole genome shotgun (WGS) entry which is preliminary data.</text>
</comment>
<keyword evidence="2" id="KW-1185">Reference proteome</keyword>
<organism evidence="1 2">
    <name type="scientific">Caballeronia telluris</name>
    <dbReference type="NCBI Taxonomy" id="326475"/>
    <lineage>
        <taxon>Bacteria</taxon>
        <taxon>Pseudomonadati</taxon>
        <taxon>Pseudomonadota</taxon>
        <taxon>Betaproteobacteria</taxon>
        <taxon>Burkholderiales</taxon>
        <taxon>Burkholderiaceae</taxon>
        <taxon>Caballeronia</taxon>
    </lineage>
</organism>
<dbReference type="AlphaFoldDB" id="A0A158FF42"/>
<reference evidence="1" key="1">
    <citation type="submission" date="2016-01" db="EMBL/GenBank/DDBJ databases">
        <authorList>
            <person name="Peeters Charlotte."/>
        </authorList>
    </citation>
    <scope>NUCLEOTIDE SEQUENCE</scope>
    <source>
        <strain evidence="1">LMG 22936</strain>
    </source>
</reference>
<protein>
    <submittedName>
        <fullName evidence="1">Uncharacterized protein</fullName>
    </submittedName>
</protein>
<dbReference type="STRING" id="326475.AWB66_00818"/>
<proteinExistence type="predicted"/>